<dbReference type="SUPFAM" id="SSF52266">
    <property type="entry name" value="SGNH hydrolase"/>
    <property type="match status" value="1"/>
</dbReference>
<dbReference type="InterPro" id="IPR013830">
    <property type="entry name" value="SGNH_hydro"/>
</dbReference>
<dbReference type="Gene3D" id="3.40.80.10">
    <property type="entry name" value="Peptidoglycan recognition protein-like"/>
    <property type="match status" value="1"/>
</dbReference>
<feature type="domain" description="Peptidase C14 caspase" evidence="1">
    <location>
        <begin position="331"/>
        <end position="602"/>
    </location>
</feature>
<dbReference type="Gene3D" id="3.40.50.1110">
    <property type="entry name" value="SGNH hydrolase"/>
    <property type="match status" value="1"/>
</dbReference>
<feature type="domain" description="N-acetylmuramoyl-L-alanine amidase" evidence="2">
    <location>
        <begin position="56"/>
        <end position="244"/>
    </location>
</feature>
<dbReference type="Proteomes" id="UP000812961">
    <property type="component" value="Unassembled WGS sequence"/>
</dbReference>
<dbReference type="EMBL" id="JAICCF010000001">
    <property type="protein sequence ID" value="MBW8683190.1"/>
    <property type="molecule type" value="Genomic_DNA"/>
</dbReference>
<dbReference type="InterPro" id="IPR002502">
    <property type="entry name" value="Amidase_domain"/>
</dbReference>
<evidence type="ECO:0000259" key="3">
    <source>
        <dbReference type="Pfam" id="PF13472"/>
    </source>
</evidence>
<keyword evidence="5" id="KW-1185">Reference proteome</keyword>
<evidence type="ECO:0000313" key="4">
    <source>
        <dbReference type="EMBL" id="MBW8683190.1"/>
    </source>
</evidence>
<feature type="domain" description="SGNH hydrolase-type esterase" evidence="3">
    <location>
        <begin position="1079"/>
        <end position="1287"/>
    </location>
</feature>
<dbReference type="InterPro" id="IPR050452">
    <property type="entry name" value="Metacaspase"/>
</dbReference>
<dbReference type="RefSeq" id="WP_220248422.1">
    <property type="nucleotide sequence ID" value="NZ_JAICCF010000001.1"/>
</dbReference>
<evidence type="ECO:0000259" key="1">
    <source>
        <dbReference type="Pfam" id="PF00656"/>
    </source>
</evidence>
<reference evidence="4 5" key="1">
    <citation type="submission" date="2021-08" db="EMBL/GenBank/DDBJ databases">
        <title>The genome sequence of Chitinophaga sp. B61.</title>
        <authorList>
            <person name="Zhang X."/>
        </authorList>
    </citation>
    <scope>NUCLEOTIDE SEQUENCE [LARGE SCALE GENOMIC DNA]</scope>
    <source>
        <strain evidence="4 5">B61</strain>
    </source>
</reference>
<dbReference type="SUPFAM" id="SSF52129">
    <property type="entry name" value="Caspase-like"/>
    <property type="match status" value="1"/>
</dbReference>
<dbReference type="CDD" id="cd00229">
    <property type="entry name" value="SGNH_hydrolase"/>
    <property type="match status" value="1"/>
</dbReference>
<evidence type="ECO:0000259" key="2">
    <source>
        <dbReference type="Pfam" id="PF01510"/>
    </source>
</evidence>
<dbReference type="Pfam" id="PF00656">
    <property type="entry name" value="Peptidase_C14"/>
    <property type="match status" value="1"/>
</dbReference>
<dbReference type="Gene3D" id="3.40.50.1460">
    <property type="match status" value="1"/>
</dbReference>
<dbReference type="PANTHER" id="PTHR48104:SF30">
    <property type="entry name" value="METACASPASE-1"/>
    <property type="match status" value="1"/>
</dbReference>
<sequence>MRFDSLPQLEERFKREAQPFLTPFSLPVPNEQLVLNGQLYKPGRSNYFYPAAHNKERIVLHFTAGNLRSDMQSLTTQDRHVSVPFVIARDGTIYQLFPSANWSGHIGAGVGNQGTKNAQDKVTIGIELSNYAFLVPRDGNLETVYSRQPVNGKPGPIDVYSTLSNSAAYTRIDHPFREQSYYASYTPEQIESTIILLRFLTAKYNIPRQFLPEDKRFITTNDVLNFKGIVTHVNYRPSGKWDIGPAFDWDTLISGVTAATFTPAVTERSLGFATRSLSAALSSDADISAHFAGAANDEEVVAEATDNDGYNPLNYEESLNREVAPPSGKVFALLTGINAYDRVRKLNGCLHDVQQVEDYLIHRTAFDCRIKKLTDAAATRDNVIKAFEEHLGQATTEDTILFYYSGHGTQEDAAPLWEETDDKLECLVCYDGGAEKPSDYLLTDKELRYLLAKLYQKTGAHIVTIFDCCHSGDNTRGQLINTAYQQDIVIKRMVKDGSRYSGAFPQRAWNDFVFSAEIKEEDVKGQKLSDFLPEGVYIQMAACESNQSAVEVNGEGVFTKKLLGALDACTGNVSYNELSSRIRQYLRFSFEQTPKIYVSNNMDELLSTGFLNRSLSDQATIAEVTSHVKGWQINLGAIHGVDKNTRITIVDATDNNRKWRGHIDNVFIDYSIITIDGNPDQSRAHKAFAEGLMSGRILLELNNVNGNPAEMAQLVDDIESNAGGQFEFQSAADEYGRTADYTLHIRAGEAVITKANDPFRPVVRPLELIKEKGATALVETLKHISQWHFIKSLQNNTAPDAFPKQPLRIELTRIYTDGGRQKLNIADGKAVFDFEPGDDLWEGAMEIKLTNTTHQHLYVAALYLGVQFSSYLDYQEDSPRLLEPGKCLVLGRKGKDRIVIRQDDFVKEYNWPLSMETLKIIVSTDAFNVKALSLGSLPAPYVLADREKGLVRSAMEVTKGAVMDEEDTPAVFSGWMTQTLALIFNNPSFNRIEYKTLQELMDYEETSYYAAGVYYDLVNDERGQPTQLKLKPQIKLPEEERGLWGNVVLWAANTIETRQRRRLYNQLKHTDRLRIVAEGDSWFQYPIRLQDTLDHLYKLYAIRSYAEAGDTLEHYMKEKEYLDAIREEQAQVFLVSGGGNDILGEQFQQFLRDMPAEADDTTSRYLKGAFTDKLDDLERWYKEMFTELHHRYPNLRILVHSYDYVIPVDTDIDPKKTSWLGKYMILKEIRPQTERETLIRFIVDEFNERLQKVAAAFPGVVYYINVRDIVARDSWYDEIHPTDEGFRLVADKFIAVIEALKPDLQPFTEAVALSAQS</sequence>
<dbReference type="InterPro" id="IPR036514">
    <property type="entry name" value="SGNH_hydro_sf"/>
</dbReference>
<protein>
    <submittedName>
        <fullName evidence="4">Caspase family protein</fullName>
    </submittedName>
</protein>
<dbReference type="InterPro" id="IPR029030">
    <property type="entry name" value="Caspase-like_dom_sf"/>
</dbReference>
<dbReference type="InterPro" id="IPR011600">
    <property type="entry name" value="Pept_C14_caspase"/>
</dbReference>
<dbReference type="PANTHER" id="PTHR48104">
    <property type="entry name" value="METACASPASE-4"/>
    <property type="match status" value="1"/>
</dbReference>
<evidence type="ECO:0000313" key="5">
    <source>
        <dbReference type="Proteomes" id="UP000812961"/>
    </source>
</evidence>
<gene>
    <name evidence="4" type="ORF">K1Y79_02490</name>
</gene>
<comment type="caution">
    <text evidence="4">The sequence shown here is derived from an EMBL/GenBank/DDBJ whole genome shotgun (WGS) entry which is preliminary data.</text>
</comment>
<dbReference type="InterPro" id="IPR036505">
    <property type="entry name" value="Amidase/PGRP_sf"/>
</dbReference>
<dbReference type="Pfam" id="PF01510">
    <property type="entry name" value="Amidase_2"/>
    <property type="match status" value="1"/>
</dbReference>
<dbReference type="SUPFAM" id="SSF55846">
    <property type="entry name" value="N-acetylmuramoyl-L-alanine amidase-like"/>
    <property type="match status" value="1"/>
</dbReference>
<organism evidence="4 5">
    <name type="scientific">Chitinophaga rhizophila</name>
    <dbReference type="NCBI Taxonomy" id="2866212"/>
    <lineage>
        <taxon>Bacteria</taxon>
        <taxon>Pseudomonadati</taxon>
        <taxon>Bacteroidota</taxon>
        <taxon>Chitinophagia</taxon>
        <taxon>Chitinophagales</taxon>
        <taxon>Chitinophagaceae</taxon>
        <taxon>Chitinophaga</taxon>
    </lineage>
</organism>
<dbReference type="Pfam" id="PF13472">
    <property type="entry name" value="Lipase_GDSL_2"/>
    <property type="match status" value="1"/>
</dbReference>
<proteinExistence type="predicted"/>
<accession>A0ABS7G7B2</accession>
<name>A0ABS7G7B2_9BACT</name>